<evidence type="ECO:0000259" key="1">
    <source>
        <dbReference type="Pfam" id="PF07883"/>
    </source>
</evidence>
<dbReference type="InterPro" id="IPR052538">
    <property type="entry name" value="Flavonoid_dioxygenase-like"/>
</dbReference>
<name>A0A4Q0VNK7_9BACI</name>
<dbReference type="InterPro" id="IPR009078">
    <property type="entry name" value="Ferritin-like_SF"/>
</dbReference>
<evidence type="ECO:0000313" key="2">
    <source>
        <dbReference type="EMBL" id="RXI96753.1"/>
    </source>
</evidence>
<dbReference type="CDD" id="cd00657">
    <property type="entry name" value="Ferritin_like"/>
    <property type="match status" value="1"/>
</dbReference>
<proteinExistence type="predicted"/>
<gene>
    <name evidence="2" type="ORF">DS745_22340</name>
</gene>
<feature type="domain" description="Cupin type-2" evidence="1">
    <location>
        <begin position="194"/>
        <end position="269"/>
    </location>
</feature>
<comment type="caution">
    <text evidence="2">The sequence shown here is derived from an EMBL/GenBank/DDBJ whole genome shotgun (WGS) entry which is preliminary data.</text>
</comment>
<dbReference type="PANTHER" id="PTHR43346">
    <property type="entry name" value="LIGAND BINDING DOMAIN PROTEIN, PUTATIVE (AFU_ORTHOLOGUE AFUA_6G14370)-RELATED"/>
    <property type="match status" value="1"/>
</dbReference>
<organism evidence="2 3">
    <name type="scientific">Anaerobacillus alkaliphilus</name>
    <dbReference type="NCBI Taxonomy" id="1548597"/>
    <lineage>
        <taxon>Bacteria</taxon>
        <taxon>Bacillati</taxon>
        <taxon>Bacillota</taxon>
        <taxon>Bacilli</taxon>
        <taxon>Bacillales</taxon>
        <taxon>Bacillaceae</taxon>
        <taxon>Anaerobacillus</taxon>
    </lineage>
</organism>
<evidence type="ECO:0000313" key="3">
    <source>
        <dbReference type="Proteomes" id="UP000290649"/>
    </source>
</evidence>
<dbReference type="InterPro" id="IPR014710">
    <property type="entry name" value="RmlC-like_jellyroll"/>
</dbReference>
<dbReference type="SUPFAM" id="SSF51182">
    <property type="entry name" value="RmlC-like cupins"/>
    <property type="match status" value="1"/>
</dbReference>
<keyword evidence="3" id="KW-1185">Reference proteome</keyword>
<dbReference type="Pfam" id="PF07883">
    <property type="entry name" value="Cupin_2"/>
    <property type="match status" value="1"/>
</dbReference>
<dbReference type="PANTHER" id="PTHR43346:SF1">
    <property type="entry name" value="QUERCETIN 2,3-DIOXYGENASE-RELATED"/>
    <property type="match status" value="1"/>
</dbReference>
<dbReference type="AlphaFoldDB" id="A0A4Q0VNK7"/>
<dbReference type="Gene3D" id="2.60.120.10">
    <property type="entry name" value="Jelly Rolls"/>
    <property type="match status" value="1"/>
</dbReference>
<dbReference type="CDD" id="cd02223">
    <property type="entry name" value="cupin_Bh2720-like"/>
    <property type="match status" value="1"/>
</dbReference>
<dbReference type="OrthoDB" id="3231985at2"/>
<dbReference type="SUPFAM" id="SSF47240">
    <property type="entry name" value="Ferritin-like"/>
    <property type="match status" value="1"/>
</dbReference>
<dbReference type="InterPro" id="IPR013096">
    <property type="entry name" value="Cupin_2"/>
</dbReference>
<reference evidence="2 3" key="1">
    <citation type="journal article" date="2019" name="Int. J. Syst. Evol. Microbiol.">
        <title>Anaerobacillus alkaliphilus sp. nov., a novel alkaliphilic and moderately halophilic bacterium.</title>
        <authorList>
            <person name="Borsodi A.K."/>
            <person name="Aszalos J.M."/>
            <person name="Bihari P."/>
            <person name="Nagy I."/>
            <person name="Schumann P."/>
            <person name="Sproer C."/>
            <person name="Kovacs A.L."/>
            <person name="Boka K."/>
            <person name="Dobosy P."/>
            <person name="Ovari M."/>
            <person name="Szili-Kovacs T."/>
            <person name="Toth E."/>
        </authorList>
    </citation>
    <scope>NUCLEOTIDE SEQUENCE [LARGE SCALE GENOMIC DNA]</scope>
    <source>
        <strain evidence="2 3">B16-10</strain>
    </source>
</reference>
<sequence>MYYNQSSNTYAMSSPMYYHGSGIRNSQVVETIRESMKGEASSIDLYQQLVTIAPDQRHKNEILRILENKKTTFNHLANLYWNVTGTHLPYQKQDTSLLNYRDGLQKAYENEIKNQDMYQRGYLAATDPQVQAFFAWALTSEQAISFRISELHETVNQKADFGSEPFVVNINNATKNNTSFRTALWTGEHLQLTLMSIGVGEDIGLEAHPNTDQFLRIEEGKGLVQMGDTKERLNFLQNVGDDDVILIPAGKWHNLTNTGEKPLKLYSIYAPPEHPFGTIHETKAIAMAAEEHNH</sequence>
<dbReference type="EMBL" id="QOUX01000047">
    <property type="protein sequence ID" value="RXI96753.1"/>
    <property type="molecule type" value="Genomic_DNA"/>
</dbReference>
<accession>A0A4Q0VNK7</accession>
<dbReference type="Proteomes" id="UP000290649">
    <property type="component" value="Unassembled WGS sequence"/>
</dbReference>
<dbReference type="InterPro" id="IPR011051">
    <property type="entry name" value="RmlC_Cupin_sf"/>
</dbReference>
<protein>
    <submittedName>
        <fullName evidence="2">Cupin domain-containing protein</fullName>
    </submittedName>
</protein>